<dbReference type="Gene3D" id="3.90.1440.10">
    <property type="entry name" value="SecA, preprotein cross-linking domain"/>
    <property type="match status" value="1"/>
</dbReference>
<dbReference type="InterPro" id="IPR001650">
    <property type="entry name" value="Helicase_C-like"/>
</dbReference>
<evidence type="ECO:0000259" key="18">
    <source>
        <dbReference type="PROSITE" id="PS51192"/>
    </source>
</evidence>
<dbReference type="PROSITE" id="PS51194">
    <property type="entry name" value="HELICASE_CTER"/>
    <property type="match status" value="1"/>
</dbReference>
<keyword evidence="5 15" id="KW-1003">Cell membrane</keyword>
<dbReference type="InterPro" id="IPR014018">
    <property type="entry name" value="SecA_motor_DEAD"/>
</dbReference>
<dbReference type="SUPFAM" id="SSF81767">
    <property type="entry name" value="Pre-protein crosslinking domain of SecA"/>
    <property type="match status" value="1"/>
</dbReference>
<keyword evidence="13 15" id="KW-0811">Translocation</keyword>
<dbReference type="InterPro" id="IPR044722">
    <property type="entry name" value="SecA_SF2_C"/>
</dbReference>
<keyword evidence="6 15" id="KW-0963">Cytoplasm</keyword>
<keyword evidence="8 15" id="KW-0547">Nucleotide-binding</keyword>
<comment type="caution">
    <text evidence="21">The sequence shown here is derived from an EMBL/GenBank/DDBJ whole genome shotgun (WGS) entry which is preliminary data.</text>
</comment>
<dbReference type="Pfam" id="PF21090">
    <property type="entry name" value="P-loop_SecA"/>
    <property type="match status" value="2"/>
</dbReference>
<dbReference type="AlphaFoldDB" id="A0A1G2QA58"/>
<evidence type="ECO:0000256" key="12">
    <source>
        <dbReference type="ARBA" id="ARBA00022967"/>
    </source>
</evidence>
<keyword evidence="4 15" id="KW-0813">Transport</keyword>
<dbReference type="GO" id="GO:0005524">
    <property type="term" value="F:ATP binding"/>
    <property type="evidence" value="ECO:0007669"/>
    <property type="project" value="UniProtKB-UniRule"/>
</dbReference>
<dbReference type="SMART" id="SM00957">
    <property type="entry name" value="SecA_DEAD"/>
    <property type="match status" value="1"/>
</dbReference>
<dbReference type="PANTHER" id="PTHR30612:SF0">
    <property type="entry name" value="CHLOROPLAST PROTEIN-TRANSPORTING ATPASE"/>
    <property type="match status" value="1"/>
</dbReference>
<dbReference type="InterPro" id="IPR027417">
    <property type="entry name" value="P-loop_NTPase"/>
</dbReference>
<comment type="subcellular location">
    <subcellularLocation>
        <location evidence="15">Cell membrane</location>
        <topology evidence="15">Peripheral membrane protein</topology>
        <orientation evidence="15">Cytoplasmic side</orientation>
    </subcellularLocation>
    <subcellularLocation>
        <location evidence="15">Cytoplasm</location>
    </subcellularLocation>
    <subcellularLocation>
        <location evidence="2">Membrane</location>
        <topology evidence="2">Peripheral membrane protein</topology>
    </subcellularLocation>
    <text evidence="15">Distribution is 50-50.</text>
</comment>
<keyword evidence="9" id="KW-0862">Zinc</keyword>
<evidence type="ECO:0000256" key="13">
    <source>
        <dbReference type="ARBA" id="ARBA00023010"/>
    </source>
</evidence>
<dbReference type="InterPro" id="IPR011116">
    <property type="entry name" value="SecA_Wing/Scaffold"/>
</dbReference>
<feature type="domain" description="SecA family profile" evidence="20">
    <location>
        <begin position="1"/>
        <end position="611"/>
    </location>
</feature>
<dbReference type="InterPro" id="IPR014001">
    <property type="entry name" value="Helicase_ATP-bd"/>
</dbReference>
<evidence type="ECO:0000313" key="21">
    <source>
        <dbReference type="EMBL" id="OHA56852.1"/>
    </source>
</evidence>
<evidence type="ECO:0000256" key="15">
    <source>
        <dbReference type="HAMAP-Rule" id="MF_01382"/>
    </source>
</evidence>
<name>A0A1G2QA58_9BACT</name>
<dbReference type="PANTHER" id="PTHR30612">
    <property type="entry name" value="SECA INNER MEMBRANE COMPONENT OF SEC PROTEIN SECRETION SYSTEM"/>
    <property type="match status" value="1"/>
</dbReference>
<evidence type="ECO:0000256" key="9">
    <source>
        <dbReference type="ARBA" id="ARBA00022833"/>
    </source>
</evidence>
<comment type="cofactor">
    <cofactor evidence="1">
        <name>Zn(2+)</name>
        <dbReference type="ChEBI" id="CHEBI:29105"/>
    </cofactor>
</comment>
<sequence length="838" mass="93509">MKWLNNWLGDSGARLKQLEKKAAQINDLEPSFKALSDDALKTKTSEFKTRLAAGESLDDLLPEAFAVVREAAVRTLNQRHYDVQLVGGIALHERGIAEMRTGEGKTLVATLPAYLNALLGKGVHLVTVNDYLARRDAVWMGQIYAFLGLSIGVVNNQSSYLYDPSAKLDAERDAEGSFKVVHEFLKPVSRAEAYAADITYGTNNEFGFDYLRDHLAYRQDQVAGRRDLETGRYHYAIIDEVDSILIDESRTPLIISAPAAESDSLYATFAGLARSLNPEEDYTVDEKHKAITLTDNGITKAEKLLNIDNIYTEGGIKYVHHLETAVRAKALFNRDVNYVVKDGEIIIVDEFTGRLQPGRRWSEGLHQAIEAKEGVKIQQESRTFATVTLQNYFRLYDKLAGMTGTAKTSEEEFRRVYGLEVVTIPTNRPNARVDHNDLVFQTEAGKWQATARKIKELHEKGQPVLVGTVSIEKNELLASYLAREGVPHAVLNAKNHEEEGSVIAAAGRRGAVTIATNLAGRGVDIKLGGPTPSPEEYEAVKALGGLFVLATERHEARRIDNQLRGRSARQGDPGETQFYLSLEDTLMRIFAPDKIKNMMGRFGIPEDEPIESRFVGKAIESAQEKIEGLNFDLRKHLLEYDDVTNHQRLTIYDRRRNVLYGEADYLVGYLSQAIAAANTVTEEEKVKLEGVLAAKRQALGDDEFVRHARQMILQVIDMFWLEHLEALDYLRGSVRLRAYGQRDPLVEFKREGLRLFKELESSIFATLANLLPNLAENLKSEQRELKTVHDDATAIGQKAGLVVGNPNQTGSKNSVPKVGRNDPCPCGSGKKYKKCHGK</sequence>
<dbReference type="CDD" id="cd18803">
    <property type="entry name" value="SF2_C_secA"/>
    <property type="match status" value="1"/>
</dbReference>
<dbReference type="SUPFAM" id="SSF81886">
    <property type="entry name" value="Helical scaffold and wing domains of SecA"/>
    <property type="match status" value="1"/>
</dbReference>
<dbReference type="GO" id="GO:0043952">
    <property type="term" value="P:protein transport by the Sec complex"/>
    <property type="evidence" value="ECO:0007669"/>
    <property type="project" value="TreeGrafter"/>
</dbReference>
<dbReference type="HAMAP" id="MF_01382">
    <property type="entry name" value="SecA"/>
    <property type="match status" value="1"/>
</dbReference>
<dbReference type="GO" id="GO:0017038">
    <property type="term" value="P:protein import"/>
    <property type="evidence" value="ECO:0007669"/>
    <property type="project" value="InterPro"/>
</dbReference>
<evidence type="ECO:0000259" key="19">
    <source>
        <dbReference type="PROSITE" id="PS51194"/>
    </source>
</evidence>
<dbReference type="GO" id="GO:0005829">
    <property type="term" value="C:cytosol"/>
    <property type="evidence" value="ECO:0007669"/>
    <property type="project" value="TreeGrafter"/>
</dbReference>
<evidence type="ECO:0000256" key="8">
    <source>
        <dbReference type="ARBA" id="ARBA00022741"/>
    </source>
</evidence>
<gene>
    <name evidence="15" type="primary">secA</name>
    <name evidence="21" type="ORF">A2114_01140</name>
</gene>
<dbReference type="Gene3D" id="1.10.3060.10">
    <property type="entry name" value="Helical scaffold and wing domains of SecA"/>
    <property type="match status" value="2"/>
</dbReference>
<dbReference type="Pfam" id="PF02810">
    <property type="entry name" value="SEC-C"/>
    <property type="match status" value="1"/>
</dbReference>
<dbReference type="FunFam" id="3.40.50.300:FF:000429">
    <property type="entry name" value="Preprotein translocase subunit SecA"/>
    <property type="match status" value="1"/>
</dbReference>
<evidence type="ECO:0000256" key="2">
    <source>
        <dbReference type="ARBA" id="ARBA00004170"/>
    </source>
</evidence>
<evidence type="ECO:0000259" key="20">
    <source>
        <dbReference type="PROSITE" id="PS51196"/>
    </source>
</evidence>
<dbReference type="PRINTS" id="PR00906">
    <property type="entry name" value="SECA"/>
</dbReference>
<dbReference type="GO" id="GO:0031522">
    <property type="term" value="C:cell envelope Sec protein transport complex"/>
    <property type="evidence" value="ECO:0007669"/>
    <property type="project" value="TreeGrafter"/>
</dbReference>
<evidence type="ECO:0000256" key="7">
    <source>
        <dbReference type="ARBA" id="ARBA00022723"/>
    </source>
</evidence>
<organism evidence="21 22">
    <name type="scientific">Candidatus Vogelbacteria bacterium GWA1_51_14</name>
    <dbReference type="NCBI Taxonomy" id="1802435"/>
    <lineage>
        <taxon>Bacteria</taxon>
        <taxon>Candidatus Vogeliibacteriota</taxon>
    </lineage>
</organism>
<feature type="binding site" evidence="15">
    <location>
        <position position="524"/>
    </location>
    <ligand>
        <name>ATP</name>
        <dbReference type="ChEBI" id="CHEBI:30616"/>
    </ligand>
</feature>
<dbReference type="InterPro" id="IPR000185">
    <property type="entry name" value="SecA"/>
</dbReference>
<dbReference type="InterPro" id="IPR036670">
    <property type="entry name" value="SecA_X-link_sf"/>
</dbReference>
<evidence type="ECO:0000256" key="17">
    <source>
        <dbReference type="SAM" id="MobiDB-lite"/>
    </source>
</evidence>
<feature type="domain" description="Helicase ATP-binding" evidence="18">
    <location>
        <begin position="86"/>
        <end position="277"/>
    </location>
</feature>
<dbReference type="CDD" id="cd17928">
    <property type="entry name" value="DEXDc_SecA"/>
    <property type="match status" value="1"/>
</dbReference>
<dbReference type="SMART" id="SM00958">
    <property type="entry name" value="SecA_PP_bind"/>
    <property type="match status" value="1"/>
</dbReference>
<comment type="function">
    <text evidence="15">Part of the Sec protein translocase complex. Interacts with the SecYEG preprotein conducting channel. Has a central role in coupling the hydrolysis of ATP to the transfer of proteins into and across the cell membrane, serving as an ATP-driven molecular motor driving the stepwise translocation of polypeptide chains across the membrane.</text>
</comment>
<dbReference type="Pfam" id="PF07517">
    <property type="entry name" value="SecA_DEAD"/>
    <property type="match status" value="1"/>
</dbReference>
<comment type="similarity">
    <text evidence="3 15 16">Belongs to the SecA family.</text>
</comment>
<reference evidence="21 22" key="1">
    <citation type="journal article" date="2016" name="Nat. Commun.">
        <title>Thousands of microbial genomes shed light on interconnected biogeochemical processes in an aquifer system.</title>
        <authorList>
            <person name="Anantharaman K."/>
            <person name="Brown C.T."/>
            <person name="Hug L.A."/>
            <person name="Sharon I."/>
            <person name="Castelle C.J."/>
            <person name="Probst A.J."/>
            <person name="Thomas B.C."/>
            <person name="Singh A."/>
            <person name="Wilkins M.J."/>
            <person name="Karaoz U."/>
            <person name="Brodie E.L."/>
            <person name="Williams K.H."/>
            <person name="Hubbard S.S."/>
            <person name="Banfield J.F."/>
        </authorList>
    </citation>
    <scope>NUCLEOTIDE SEQUENCE [LARGE SCALE GENOMIC DNA]</scope>
</reference>
<dbReference type="InterPro" id="IPR011130">
    <property type="entry name" value="SecA_preprotein_X-link_dom"/>
</dbReference>
<keyword evidence="7" id="KW-0479">Metal-binding</keyword>
<evidence type="ECO:0000256" key="11">
    <source>
        <dbReference type="ARBA" id="ARBA00022927"/>
    </source>
</evidence>
<feature type="compositionally biased region" description="Polar residues" evidence="17">
    <location>
        <begin position="805"/>
        <end position="814"/>
    </location>
</feature>
<dbReference type="InterPro" id="IPR011115">
    <property type="entry name" value="SecA_DEAD"/>
</dbReference>
<evidence type="ECO:0000256" key="3">
    <source>
        <dbReference type="ARBA" id="ARBA00007650"/>
    </source>
</evidence>
<feature type="region of interest" description="Disordered" evidence="17">
    <location>
        <begin position="799"/>
        <end position="838"/>
    </location>
</feature>
<dbReference type="Gene3D" id="3.10.450.50">
    <property type="match status" value="1"/>
</dbReference>
<dbReference type="Pfam" id="PF07516">
    <property type="entry name" value="SecA_SW"/>
    <property type="match status" value="2"/>
</dbReference>
<dbReference type="GO" id="GO:0065002">
    <property type="term" value="P:intracellular protein transmembrane transport"/>
    <property type="evidence" value="ECO:0007669"/>
    <property type="project" value="UniProtKB-UniRule"/>
</dbReference>
<evidence type="ECO:0000313" key="22">
    <source>
        <dbReference type="Proteomes" id="UP000176494"/>
    </source>
</evidence>
<dbReference type="EMBL" id="MHTG01000028">
    <property type="protein sequence ID" value="OHA56852.1"/>
    <property type="molecule type" value="Genomic_DNA"/>
</dbReference>
<keyword evidence="10 15" id="KW-0067">ATP-binding</keyword>
<protein>
    <recommendedName>
        <fullName evidence="15 16">Protein translocase subunit SecA</fullName>
        <ecNumber evidence="15">7.4.2.8</ecNumber>
    </recommendedName>
</protein>
<keyword evidence="11 15" id="KW-0653">Protein transport</keyword>
<evidence type="ECO:0000256" key="5">
    <source>
        <dbReference type="ARBA" id="ARBA00022475"/>
    </source>
</evidence>
<dbReference type="PROSITE" id="PS51192">
    <property type="entry name" value="HELICASE_ATP_BIND_1"/>
    <property type="match status" value="1"/>
</dbReference>
<keyword evidence="12 15" id="KW-1278">Translocase</keyword>
<dbReference type="Gene3D" id="3.40.50.300">
    <property type="entry name" value="P-loop containing nucleotide triphosphate hydrolases"/>
    <property type="match status" value="3"/>
</dbReference>
<evidence type="ECO:0000256" key="6">
    <source>
        <dbReference type="ARBA" id="ARBA00022490"/>
    </source>
</evidence>
<feature type="binding site" evidence="15">
    <location>
        <begin position="102"/>
        <end position="106"/>
    </location>
    <ligand>
        <name>ATP</name>
        <dbReference type="ChEBI" id="CHEBI:30616"/>
    </ligand>
</feature>
<comment type="subunit">
    <text evidence="15">Monomer and homodimer. Part of the essential Sec protein translocation apparatus which comprises SecA, SecYEG and auxiliary proteins SecDF. Other proteins may also be involved.</text>
</comment>
<dbReference type="EC" id="7.4.2.8" evidence="15"/>
<dbReference type="Proteomes" id="UP000176494">
    <property type="component" value="Unassembled WGS sequence"/>
</dbReference>
<dbReference type="GO" id="GO:0006605">
    <property type="term" value="P:protein targeting"/>
    <property type="evidence" value="ECO:0007669"/>
    <property type="project" value="UniProtKB-UniRule"/>
</dbReference>
<feature type="domain" description="Helicase C-terminal" evidence="19">
    <location>
        <begin position="453"/>
        <end position="627"/>
    </location>
</feature>
<proteinExistence type="inferred from homology"/>
<evidence type="ECO:0000256" key="4">
    <source>
        <dbReference type="ARBA" id="ARBA00022448"/>
    </source>
</evidence>
<dbReference type="STRING" id="1802435.A2114_01140"/>
<dbReference type="GO" id="GO:0005886">
    <property type="term" value="C:plasma membrane"/>
    <property type="evidence" value="ECO:0007669"/>
    <property type="project" value="UniProtKB-SubCell"/>
</dbReference>
<keyword evidence="14 15" id="KW-0472">Membrane</keyword>
<dbReference type="InterPro" id="IPR036266">
    <property type="entry name" value="SecA_Wing/Scaffold_sf"/>
</dbReference>
<dbReference type="NCBIfam" id="TIGR00963">
    <property type="entry name" value="secA"/>
    <property type="match status" value="1"/>
</dbReference>
<feature type="binding site" evidence="15">
    <location>
        <position position="84"/>
    </location>
    <ligand>
        <name>ATP</name>
        <dbReference type="ChEBI" id="CHEBI:30616"/>
    </ligand>
</feature>
<evidence type="ECO:0000256" key="16">
    <source>
        <dbReference type="RuleBase" id="RU003874"/>
    </source>
</evidence>
<dbReference type="InterPro" id="IPR004027">
    <property type="entry name" value="SEC_C_motif"/>
</dbReference>
<evidence type="ECO:0000256" key="14">
    <source>
        <dbReference type="ARBA" id="ARBA00023136"/>
    </source>
</evidence>
<evidence type="ECO:0000256" key="1">
    <source>
        <dbReference type="ARBA" id="ARBA00001947"/>
    </source>
</evidence>
<evidence type="ECO:0000256" key="10">
    <source>
        <dbReference type="ARBA" id="ARBA00022840"/>
    </source>
</evidence>
<dbReference type="FunFam" id="3.90.1440.10:FF:000003">
    <property type="entry name" value="Preprotein translocase SecA subunit"/>
    <property type="match status" value="1"/>
</dbReference>
<comment type="catalytic activity">
    <reaction evidence="15">
        <text>ATP + H2O + cellular proteinSide 1 = ADP + phosphate + cellular proteinSide 2.</text>
        <dbReference type="EC" id="7.4.2.8"/>
    </reaction>
</comment>
<dbReference type="Pfam" id="PF01043">
    <property type="entry name" value="SecA_PP_bind"/>
    <property type="match status" value="1"/>
</dbReference>
<dbReference type="PROSITE" id="PS51196">
    <property type="entry name" value="SECA_MOTOR_DEAD"/>
    <property type="match status" value="1"/>
</dbReference>
<dbReference type="GO" id="GO:0008564">
    <property type="term" value="F:protein-exporting ATPase activity"/>
    <property type="evidence" value="ECO:0007669"/>
    <property type="project" value="UniProtKB-EC"/>
</dbReference>
<dbReference type="SUPFAM" id="SSF52540">
    <property type="entry name" value="P-loop containing nucleoside triphosphate hydrolases"/>
    <property type="match status" value="2"/>
</dbReference>
<accession>A0A1G2QA58</accession>
<dbReference type="GO" id="GO:0046872">
    <property type="term" value="F:metal ion binding"/>
    <property type="evidence" value="ECO:0007669"/>
    <property type="project" value="UniProtKB-KW"/>
</dbReference>